<name>A0ABW8ATG3_9ACTN</name>
<dbReference type="Proteomes" id="UP001612915">
    <property type="component" value="Unassembled WGS sequence"/>
</dbReference>
<dbReference type="RefSeq" id="WP_398284276.1">
    <property type="nucleotide sequence ID" value="NZ_JBITLV010000008.1"/>
</dbReference>
<keyword evidence="3" id="KW-1185">Reference proteome</keyword>
<organism evidence="2 3">
    <name type="scientific">Spongisporangium articulatum</name>
    <dbReference type="NCBI Taxonomy" id="3362603"/>
    <lineage>
        <taxon>Bacteria</taxon>
        <taxon>Bacillati</taxon>
        <taxon>Actinomycetota</taxon>
        <taxon>Actinomycetes</taxon>
        <taxon>Kineosporiales</taxon>
        <taxon>Kineosporiaceae</taxon>
        <taxon>Spongisporangium</taxon>
    </lineage>
</organism>
<comment type="caution">
    <text evidence="2">The sequence shown here is derived from an EMBL/GenBank/DDBJ whole genome shotgun (WGS) entry which is preliminary data.</text>
</comment>
<sequence>MGLQLLMETSSFDYEVALRSATGSDGELGPVVAQNIRAEGFDGVAGLVSRCLAEARHGVADLESIVVDRGPGDLMSLRSGIAYANGLAYARKLPVAGFDSLELMARCVPEERPVLAVRKHARRTAFARLFVPGAAPQYVDGELDDLVEHVVGPAKVDDLVVLGAFRDELAERLGAEALAVDAPSVRQLADLLDEREPEFAVLARVITEADPMFSPVREPLRAER</sequence>
<dbReference type="SUPFAM" id="SSF53067">
    <property type="entry name" value="Actin-like ATPase domain"/>
    <property type="match status" value="1"/>
</dbReference>
<evidence type="ECO:0000313" key="2">
    <source>
        <dbReference type="EMBL" id="MFI7589675.1"/>
    </source>
</evidence>
<dbReference type="Gene3D" id="3.30.420.40">
    <property type="match status" value="1"/>
</dbReference>
<reference evidence="2 3" key="1">
    <citation type="submission" date="2024-10" db="EMBL/GenBank/DDBJ databases">
        <title>The Natural Products Discovery Center: Release of the First 8490 Sequenced Strains for Exploring Actinobacteria Biosynthetic Diversity.</title>
        <authorList>
            <person name="Kalkreuter E."/>
            <person name="Kautsar S.A."/>
            <person name="Yang D."/>
            <person name="Bader C.D."/>
            <person name="Teijaro C.N."/>
            <person name="Fluegel L."/>
            <person name="Davis C.M."/>
            <person name="Simpson J.R."/>
            <person name="Lauterbach L."/>
            <person name="Steele A.D."/>
            <person name="Gui C."/>
            <person name="Meng S."/>
            <person name="Li G."/>
            <person name="Viehrig K."/>
            <person name="Ye F."/>
            <person name="Su P."/>
            <person name="Kiefer A.F."/>
            <person name="Nichols A."/>
            <person name="Cepeda A.J."/>
            <person name="Yan W."/>
            <person name="Fan B."/>
            <person name="Jiang Y."/>
            <person name="Adhikari A."/>
            <person name="Zheng C.-J."/>
            <person name="Schuster L."/>
            <person name="Cowan T.M."/>
            <person name="Smanski M.J."/>
            <person name="Chevrette M.G."/>
            <person name="De Carvalho L.P.S."/>
            <person name="Shen B."/>
        </authorList>
    </citation>
    <scope>NUCLEOTIDE SEQUENCE [LARGE SCALE GENOMIC DNA]</scope>
    <source>
        <strain evidence="2 3">NPDC049639</strain>
    </source>
</reference>
<gene>
    <name evidence="2" type="ORF">ACIB24_21615</name>
</gene>
<evidence type="ECO:0000313" key="3">
    <source>
        <dbReference type="Proteomes" id="UP001612915"/>
    </source>
</evidence>
<accession>A0ABW8ATG3</accession>
<dbReference type="InterPro" id="IPR043129">
    <property type="entry name" value="ATPase_NBD"/>
</dbReference>
<dbReference type="EMBL" id="JBITLV010000008">
    <property type="protein sequence ID" value="MFI7589675.1"/>
    <property type="molecule type" value="Genomic_DNA"/>
</dbReference>
<protein>
    <recommendedName>
        <fullName evidence="1">Gcp-like domain-containing protein</fullName>
    </recommendedName>
</protein>
<dbReference type="Pfam" id="PF00814">
    <property type="entry name" value="TsaD"/>
    <property type="match status" value="1"/>
</dbReference>
<proteinExistence type="predicted"/>
<feature type="domain" description="Gcp-like" evidence="1">
    <location>
        <begin position="46"/>
        <end position="127"/>
    </location>
</feature>
<dbReference type="InterPro" id="IPR000905">
    <property type="entry name" value="Gcp-like_dom"/>
</dbReference>
<evidence type="ECO:0000259" key="1">
    <source>
        <dbReference type="Pfam" id="PF00814"/>
    </source>
</evidence>